<name>A0A7T5VEW3_9BACT</name>
<organism evidence="2 3">
    <name type="scientific">Desulfobulbus oligotrophicus</name>
    <dbReference type="NCBI Taxonomy" id="1909699"/>
    <lineage>
        <taxon>Bacteria</taxon>
        <taxon>Pseudomonadati</taxon>
        <taxon>Thermodesulfobacteriota</taxon>
        <taxon>Desulfobulbia</taxon>
        <taxon>Desulfobulbales</taxon>
        <taxon>Desulfobulbaceae</taxon>
        <taxon>Desulfobulbus</taxon>
    </lineage>
</organism>
<keyword evidence="1" id="KW-1133">Transmembrane helix</keyword>
<dbReference type="Pfam" id="PF09838">
    <property type="entry name" value="DUF2065"/>
    <property type="match status" value="1"/>
</dbReference>
<dbReference type="EMBL" id="CP054140">
    <property type="protein sequence ID" value="QQG66645.1"/>
    <property type="molecule type" value="Genomic_DNA"/>
</dbReference>
<keyword evidence="3" id="KW-1185">Reference proteome</keyword>
<dbReference type="InterPro" id="IPR019201">
    <property type="entry name" value="DUF2065"/>
</dbReference>
<evidence type="ECO:0000313" key="2">
    <source>
        <dbReference type="EMBL" id="QQG66645.1"/>
    </source>
</evidence>
<dbReference type="KEGG" id="dog:HP555_12585"/>
<sequence>MKLLVTLIGLVMILEGLPYVAAPESMQRWLRQILVLSPRQLRRLGGVAMAVGFLLCYLAQKTGLFS</sequence>
<evidence type="ECO:0000256" key="1">
    <source>
        <dbReference type="SAM" id="Phobius"/>
    </source>
</evidence>
<dbReference type="AlphaFoldDB" id="A0A7T5VEW3"/>
<dbReference type="RefSeq" id="WP_199262929.1">
    <property type="nucleotide sequence ID" value="NZ_CP054140.1"/>
</dbReference>
<dbReference type="Proteomes" id="UP000596092">
    <property type="component" value="Chromosome"/>
</dbReference>
<evidence type="ECO:0000313" key="3">
    <source>
        <dbReference type="Proteomes" id="UP000596092"/>
    </source>
</evidence>
<protein>
    <submittedName>
        <fullName evidence="2">DUF2065 domain-containing protein</fullName>
    </submittedName>
</protein>
<keyword evidence="1" id="KW-0472">Membrane</keyword>
<feature type="transmembrane region" description="Helical" evidence="1">
    <location>
        <begin position="42"/>
        <end position="59"/>
    </location>
</feature>
<accession>A0A7T5VEW3</accession>
<keyword evidence="1" id="KW-0812">Transmembrane</keyword>
<gene>
    <name evidence="2" type="ORF">HP555_12585</name>
</gene>
<proteinExistence type="predicted"/>
<reference evidence="2 3" key="1">
    <citation type="submission" date="2020-05" db="EMBL/GenBank/DDBJ databases">
        <title>Complete genome of Desulfobulbus oligotrophicus.</title>
        <authorList>
            <person name="Podar M."/>
        </authorList>
    </citation>
    <scope>NUCLEOTIDE SEQUENCE [LARGE SCALE GENOMIC DNA]</scope>
    <source>
        <strain evidence="2 3">Prop6</strain>
    </source>
</reference>